<reference evidence="4 5" key="1">
    <citation type="submission" date="2019-02" db="EMBL/GenBank/DDBJ databases">
        <authorList>
            <person name="Goldberg S.R."/>
            <person name="Haltli B.A."/>
            <person name="Correa H."/>
            <person name="Russell K.G."/>
        </authorList>
    </citation>
    <scope>NUCLEOTIDE SEQUENCE [LARGE SCALE GENOMIC DNA]</scope>
    <source>
        <strain evidence="4 5">JCM 16186</strain>
    </source>
</reference>
<dbReference type="Pfam" id="PF18962">
    <property type="entry name" value="Por_Secre_tail"/>
    <property type="match status" value="1"/>
</dbReference>
<dbReference type="Gene3D" id="2.60.40.740">
    <property type="match status" value="5"/>
</dbReference>
<feature type="signal peptide" evidence="2">
    <location>
        <begin position="1"/>
        <end position="23"/>
    </location>
</feature>
<gene>
    <name evidence="4" type="ORF">E1163_16665</name>
</gene>
<organism evidence="4 5">
    <name type="scientific">Fulvivirga kasyanovii</name>
    <dbReference type="NCBI Taxonomy" id="396812"/>
    <lineage>
        <taxon>Bacteria</taxon>
        <taxon>Pseudomonadati</taxon>
        <taxon>Bacteroidota</taxon>
        <taxon>Cytophagia</taxon>
        <taxon>Cytophagales</taxon>
        <taxon>Fulvivirgaceae</taxon>
        <taxon>Fulvivirga</taxon>
    </lineage>
</organism>
<dbReference type="InterPro" id="IPR025667">
    <property type="entry name" value="SprB_repeat"/>
</dbReference>
<sequence length="938" mass="97412">MKSSIPKLLIVCWFFISGSYAFAHGDLPKNCGESCFGTQVQSVTETEGGCLKYTLLVTNDGSCSHALSHYAVSIPCGSVSSITNSEGWAIEVGTDPKSDITGFKVDNISGFGENGQAGDFTVEFTLCPDNETCSASLNCWAPEVAYKAATCIFYEQTEISCSQLSAHIETSDVSCFGLSDGSAAVVVEEGEAPFTYQWSDGSSAAQSTNLSAGEYSVTVTDANGESVMLTALINQPGALNTSVNISSASCSGSNNGSISVNVTGGTAPYTYLWSNGATTASIGNLSAGYYELDVTDSRGCSVKVPAVVENQTTISLTAAVEKTSCSGNTGSIDITVTGGSEPYAFVWSNGATTEDISGLAAGVYNVQVTDGNGCSSSRSFIVKENNSLNLSAVPTPTSCIEDNSGSIDLIVSGGTEPYTYTWSDGSTTEDLSGLAKGIYSVTVTEAGGCSSTLRVSILAETFQVSTSSQNPTCIGADGYIQVTPLGGQAPYTYLWSNGGTTSEISGLASGMYDVTVTDATGCSRKLYFYLTEPDPLSLSAEITNVNCVESEFNLDLTVTGGTGPYDFNWMDESSLEDRTGLTSGSYIVTVTDINGCSVAQEFIVDANSAGCPDLNNPGDDNGTDDGSDNGTDDSTDDGSDTGNDDGTDDGGDNGTDDGTDGGTDDGGDSGSGDGDGTDGDGDGDGTDGDNGGDDGGDTDGGNSDGDSGDGDNGSGSDGACSNPFDTNIVLVSVDGNCYTYTATVEYNGSHSYGLSHLSIAVPECASIDGVSNSEHWTIEYGTDPRTGLSGFKVDNISNFGESEFGDSFTIDFTVCATDDACAYDLADGTYTIGYKYGQCVSHETATVESDNPETEILAYPNPFSETTRIEFEASYEGNTTVEVYNQRGERVRVLFEGQVNKGNKYSFDLNANGLPNDIYTYKVTTPAKVYRGKLLLTR</sequence>
<accession>A0ABW9RRI6</accession>
<feature type="domain" description="Secretion system C-terminal sorting" evidence="3">
    <location>
        <begin position="859"/>
        <end position="929"/>
    </location>
</feature>
<evidence type="ECO:0000259" key="3">
    <source>
        <dbReference type="Pfam" id="PF18962"/>
    </source>
</evidence>
<feature type="compositionally biased region" description="Acidic residues" evidence="1">
    <location>
        <begin position="675"/>
        <end position="697"/>
    </location>
</feature>
<dbReference type="NCBIfam" id="TIGR04183">
    <property type="entry name" value="Por_Secre_tail"/>
    <property type="match status" value="1"/>
</dbReference>
<evidence type="ECO:0000313" key="5">
    <source>
        <dbReference type="Proteomes" id="UP000798808"/>
    </source>
</evidence>
<comment type="caution">
    <text evidence="4">The sequence shown here is derived from an EMBL/GenBank/DDBJ whole genome shotgun (WGS) entry which is preliminary data.</text>
</comment>
<dbReference type="RefSeq" id="WP_155173606.1">
    <property type="nucleotide sequence ID" value="NZ_BAAAFL010000012.1"/>
</dbReference>
<feature type="chain" id="PRO_5047425176" evidence="2">
    <location>
        <begin position="24"/>
        <end position="938"/>
    </location>
</feature>
<evidence type="ECO:0000256" key="1">
    <source>
        <dbReference type="SAM" id="MobiDB-lite"/>
    </source>
</evidence>
<proteinExistence type="predicted"/>
<dbReference type="InterPro" id="IPR026444">
    <property type="entry name" value="Secre_tail"/>
</dbReference>
<feature type="compositionally biased region" description="Acidic residues" evidence="1">
    <location>
        <begin position="621"/>
        <end position="667"/>
    </location>
</feature>
<dbReference type="EMBL" id="SMLW01000588">
    <property type="protein sequence ID" value="MTI26593.1"/>
    <property type="molecule type" value="Genomic_DNA"/>
</dbReference>
<evidence type="ECO:0000256" key="2">
    <source>
        <dbReference type="SAM" id="SignalP"/>
    </source>
</evidence>
<dbReference type="Proteomes" id="UP000798808">
    <property type="component" value="Unassembled WGS sequence"/>
</dbReference>
<keyword evidence="5" id="KW-1185">Reference proteome</keyword>
<name>A0ABW9RRI6_9BACT</name>
<dbReference type="Pfam" id="PF13573">
    <property type="entry name" value="SprB"/>
    <property type="match status" value="6"/>
</dbReference>
<evidence type="ECO:0000313" key="4">
    <source>
        <dbReference type="EMBL" id="MTI26593.1"/>
    </source>
</evidence>
<keyword evidence="2" id="KW-0732">Signal</keyword>
<protein>
    <submittedName>
        <fullName evidence="4">T9SS type A sorting domain-containing protein</fullName>
    </submittedName>
</protein>
<feature type="region of interest" description="Disordered" evidence="1">
    <location>
        <begin position="610"/>
        <end position="719"/>
    </location>
</feature>